<dbReference type="Gene3D" id="3.40.50.300">
    <property type="entry name" value="P-loop containing nucleotide triphosphate hydrolases"/>
    <property type="match status" value="1"/>
</dbReference>
<dbReference type="InterPro" id="IPR056693">
    <property type="entry name" value="DUF7791"/>
</dbReference>
<feature type="compositionally biased region" description="Basic and acidic residues" evidence="2">
    <location>
        <begin position="1026"/>
        <end position="1036"/>
    </location>
</feature>
<evidence type="ECO:0000259" key="4">
    <source>
        <dbReference type="PROSITE" id="PS50837"/>
    </source>
</evidence>
<evidence type="ECO:0000256" key="2">
    <source>
        <dbReference type="SAM" id="MobiDB-lite"/>
    </source>
</evidence>
<dbReference type="PANTHER" id="PTHR10039">
    <property type="entry name" value="AMELOGENIN"/>
    <property type="match status" value="1"/>
</dbReference>
<feature type="chain" id="PRO_5014392762" description="NACHT domain-containing protein" evidence="3">
    <location>
        <begin position="18"/>
        <end position="1065"/>
    </location>
</feature>
<sequence>MGTSLLLDFVGICLTLAFLKRQRNGCAGALGPNSTAQRRALPMRRPSCSAVGEKEPRLERLKSELRYGDNQRQSVSSEEANVNMDPLTAFSVAGTVIQFVDFGMKLISTTAELYWSADGALAVNKELDMAITDLSSVGKKLSHQGSLGPDIEEICTKTDALATELLKKLEGLKVRGRNRVWTSFHQAVKAAWSHEELDRLKERMETLRRVLDTNVLVSLREAVDHISLQTSQRFDNLDKQTQQIITSLLGNSNAVSLANIERQTLATMQVLSRMEVGKANTELVTSTSTLDTTHLLEEPDVQSPFREAMLAPSMVDERKTRALVSRYILESLSFPSMTNRYEQVGEAYSETLGWIFRESTDATLAFSNFVDWLSKTEQNGLYWIKGKAGSGKSTLMRFLVDDPRTTRYLGQWADTGPLPLCMATYFFWNSGSADQKSQEGLLRSLLHQVLSEHPQLLPTTLPSLWASYYSRAVSWQPLLKQAWTLPGLLTAFENLVKQTSHPLRLCFLVDGLDELDGDHEQLSETFKRVSALDNVKICVSSRPWVVFEDCFRGFPRLRLQDLTQIDIEHYIRQKIENHASFRNLALEYPADTAKLVTDITEKADGVFLWVTIVVRSLLIGLRNRDSVQDLQRRLLQFPRDLEPLYRHMLSLIEDVYAESSSQIFQIAKAVRETEAVWEEIQPLTALRLYFAVHPEVEGRSRPASLETLSEEMEIQLTARCAGLLEIIQSHSEGNRVFGDGEVVYLHRTARDFVESPAVWQELLSRTATTDFHPVVSMVRSGVSQLSWRYKLFEGSQDDSLRVEVMRYAYQAELETDLPQTIQLDKLAEVMPGYYKSQQFSLTKDLSGYYPSGIPTGLLVVAMQWDLAAYICEKVQNSKSSSLPELATILLQNINLPMNNPASNRRNGQLEISSRTGLVLLKIGARPNRKYKGLTPWERFMYQFRKESSDLSLQPRTTERGIAYRRSALQVITLCKQFVASGADLNVSVTAFGRTFTAEDIVRSSFQRLLVDGETSDLAQEMHRLRTGDSVPKEKQPHAQQSLSSQHLELRDRSLRSWLRRKLLLD</sequence>
<protein>
    <recommendedName>
        <fullName evidence="4">NACHT domain-containing protein</fullName>
    </recommendedName>
</protein>
<feature type="signal peptide" evidence="3">
    <location>
        <begin position="1"/>
        <end position="17"/>
    </location>
</feature>
<dbReference type="Proteomes" id="UP000235786">
    <property type="component" value="Unassembled WGS sequence"/>
</dbReference>
<keyword evidence="1" id="KW-0677">Repeat</keyword>
<dbReference type="InterPro" id="IPR056884">
    <property type="entry name" value="NPHP3-like_N"/>
</dbReference>
<feature type="compositionally biased region" description="Polar residues" evidence="2">
    <location>
        <begin position="1037"/>
        <end position="1046"/>
    </location>
</feature>
<dbReference type="Pfam" id="PF24883">
    <property type="entry name" value="NPHP3_N"/>
    <property type="match status" value="1"/>
</dbReference>
<name>A0A2J6S858_HYAVF</name>
<dbReference type="InterPro" id="IPR027417">
    <property type="entry name" value="P-loop_NTPase"/>
</dbReference>
<gene>
    <name evidence="5" type="ORF">L207DRAFT_560602</name>
</gene>
<feature type="region of interest" description="Disordered" evidence="2">
    <location>
        <begin position="1026"/>
        <end position="1047"/>
    </location>
</feature>
<dbReference type="AlphaFoldDB" id="A0A2J6S858"/>
<accession>A0A2J6S858</accession>
<dbReference type="OrthoDB" id="443402at2759"/>
<proteinExistence type="predicted"/>
<feature type="domain" description="NACHT" evidence="4">
    <location>
        <begin position="380"/>
        <end position="543"/>
    </location>
</feature>
<keyword evidence="3" id="KW-0732">Signal</keyword>
<dbReference type="Pfam" id="PF25053">
    <property type="entry name" value="DUF7791"/>
    <property type="match status" value="1"/>
</dbReference>
<reference evidence="5 6" key="1">
    <citation type="submission" date="2016-04" db="EMBL/GenBank/DDBJ databases">
        <title>A degradative enzymes factory behind the ericoid mycorrhizal symbiosis.</title>
        <authorList>
            <consortium name="DOE Joint Genome Institute"/>
            <person name="Martino E."/>
            <person name="Morin E."/>
            <person name="Grelet G."/>
            <person name="Kuo A."/>
            <person name="Kohler A."/>
            <person name="Daghino S."/>
            <person name="Barry K."/>
            <person name="Choi C."/>
            <person name="Cichocki N."/>
            <person name="Clum A."/>
            <person name="Copeland A."/>
            <person name="Hainaut M."/>
            <person name="Haridas S."/>
            <person name="Labutti K."/>
            <person name="Lindquist E."/>
            <person name="Lipzen A."/>
            <person name="Khouja H.-R."/>
            <person name="Murat C."/>
            <person name="Ohm R."/>
            <person name="Olson A."/>
            <person name="Spatafora J."/>
            <person name="Veneault-Fourrey C."/>
            <person name="Henrissat B."/>
            <person name="Grigoriev I."/>
            <person name="Martin F."/>
            <person name="Perotto S."/>
        </authorList>
    </citation>
    <scope>NUCLEOTIDE SEQUENCE [LARGE SCALE GENOMIC DNA]</scope>
    <source>
        <strain evidence="5 6">F</strain>
    </source>
</reference>
<evidence type="ECO:0000256" key="1">
    <source>
        <dbReference type="ARBA" id="ARBA00022737"/>
    </source>
</evidence>
<dbReference type="PROSITE" id="PS50837">
    <property type="entry name" value="NACHT"/>
    <property type="match status" value="1"/>
</dbReference>
<organism evidence="5 6">
    <name type="scientific">Hyaloscypha variabilis (strain UAMH 11265 / GT02V1 / F)</name>
    <name type="common">Meliniomyces variabilis</name>
    <dbReference type="NCBI Taxonomy" id="1149755"/>
    <lineage>
        <taxon>Eukaryota</taxon>
        <taxon>Fungi</taxon>
        <taxon>Dikarya</taxon>
        <taxon>Ascomycota</taxon>
        <taxon>Pezizomycotina</taxon>
        <taxon>Leotiomycetes</taxon>
        <taxon>Helotiales</taxon>
        <taxon>Hyaloscyphaceae</taxon>
        <taxon>Hyaloscypha</taxon>
        <taxon>Hyaloscypha variabilis</taxon>
    </lineage>
</organism>
<evidence type="ECO:0000313" key="5">
    <source>
        <dbReference type="EMBL" id="PMD46947.1"/>
    </source>
</evidence>
<evidence type="ECO:0000256" key="3">
    <source>
        <dbReference type="SAM" id="SignalP"/>
    </source>
</evidence>
<keyword evidence="6" id="KW-1185">Reference proteome</keyword>
<dbReference type="EMBL" id="KZ613938">
    <property type="protein sequence ID" value="PMD46947.1"/>
    <property type="molecule type" value="Genomic_DNA"/>
</dbReference>
<dbReference type="SUPFAM" id="SSF52540">
    <property type="entry name" value="P-loop containing nucleoside triphosphate hydrolases"/>
    <property type="match status" value="1"/>
</dbReference>
<dbReference type="PANTHER" id="PTHR10039:SF5">
    <property type="entry name" value="NACHT DOMAIN-CONTAINING PROTEIN"/>
    <property type="match status" value="1"/>
</dbReference>
<evidence type="ECO:0000313" key="6">
    <source>
        <dbReference type="Proteomes" id="UP000235786"/>
    </source>
</evidence>
<dbReference type="InterPro" id="IPR007111">
    <property type="entry name" value="NACHT_NTPase"/>
</dbReference>
<dbReference type="STRING" id="1149755.A0A2J6S858"/>